<accession>V6LBM8</accession>
<evidence type="ECO:0000259" key="1">
    <source>
        <dbReference type="PROSITE" id="PS51335"/>
    </source>
</evidence>
<keyword evidence="4" id="KW-1185">Reference proteome</keyword>
<reference evidence="2 3" key="1">
    <citation type="journal article" date="2014" name="PLoS Genet.">
        <title>The Genome of Spironucleus salmonicida Highlights a Fish Pathogen Adapted to Fluctuating Environments.</title>
        <authorList>
            <person name="Xu F."/>
            <person name="Jerlstrom-Hultqvist J."/>
            <person name="Einarsson E."/>
            <person name="Astvaldsson A."/>
            <person name="Svard S.G."/>
            <person name="Andersson J.O."/>
        </authorList>
    </citation>
    <scope>NUCLEOTIDE SEQUENCE</scope>
    <source>
        <strain evidence="3">ATCC 50377</strain>
    </source>
</reference>
<dbReference type="InterPro" id="IPR050868">
    <property type="entry name" value="ELMO_domain-containing"/>
</dbReference>
<evidence type="ECO:0000313" key="4">
    <source>
        <dbReference type="Proteomes" id="UP000018208"/>
    </source>
</evidence>
<dbReference type="PANTHER" id="PTHR12771:SF56">
    <property type="entry name" value="CED-12"/>
    <property type="match status" value="1"/>
</dbReference>
<evidence type="ECO:0000313" key="3">
    <source>
        <dbReference type="EMBL" id="KAH0573126.1"/>
    </source>
</evidence>
<reference evidence="3" key="2">
    <citation type="submission" date="2020-12" db="EMBL/GenBank/DDBJ databases">
        <title>New Spironucleus salmonicida genome in near-complete chromosomes.</title>
        <authorList>
            <person name="Xu F."/>
            <person name="Kurt Z."/>
            <person name="Jimenez-Gonzalez A."/>
            <person name="Astvaldsson A."/>
            <person name="Andersson J.O."/>
            <person name="Svard S.G."/>
        </authorList>
    </citation>
    <scope>NUCLEOTIDE SEQUENCE</scope>
    <source>
        <strain evidence="3">ATCC 50377</strain>
    </source>
</reference>
<feature type="domain" description="ELMO" evidence="1">
    <location>
        <begin position="174"/>
        <end position="355"/>
    </location>
</feature>
<proteinExistence type="predicted"/>
<dbReference type="OrthoDB" id="67155at2759"/>
<name>V6LBM8_9EUKA</name>
<evidence type="ECO:0000313" key="2">
    <source>
        <dbReference type="EMBL" id="EST41875.1"/>
    </source>
</evidence>
<dbReference type="VEuPathDB" id="GiardiaDB:SS50377_25244"/>
<sequence length="444" mass="51273">MKQTLTYIADVDQYDGAFIYYKNKQETQLFYGAMSQIYFISTDFHPHSHTSNALCTHQYNKFRGFNLYKIPFFLAKKVLKVDIFQISSITPIIAYHQQTQQTQPALLIIIQTQNIILKKLIFNNKLYNEFLTLQVYSASAGKFVKHYLKIFQQLQNIAFDTEKCNTLMEIIVGNMGTLVENFPGSKMNIQKYFQNCVTDSQIWRRIGFQGNRPASDFRASGVLGLLAIVYFSFYDPLFLLNGSYKEEIIQQQEFVNFMDNAEGVYRYPISISIINVTHQVMQPGVVDKLHNCLVNDYIKELEIISENQNVIKKFIMEQENLIYPISQLLGQSEVTSKTNLVNSYVTVVNKLELCQFPIQFCPLRNIYIHGIQLSGMHPQLGGGVFKLISKLVIFIDNQISKNYTNDDVYLCFNTQLNIVIDKVKQALEQSDIIDIDDLLVRISE</sequence>
<dbReference type="Pfam" id="PF04727">
    <property type="entry name" value="ELMO_CED12"/>
    <property type="match status" value="1"/>
</dbReference>
<dbReference type="EMBL" id="AUWU02000005">
    <property type="protein sequence ID" value="KAH0573126.1"/>
    <property type="molecule type" value="Genomic_DNA"/>
</dbReference>
<dbReference type="PROSITE" id="PS51335">
    <property type="entry name" value="ELMO"/>
    <property type="match status" value="1"/>
</dbReference>
<dbReference type="Proteomes" id="UP000018208">
    <property type="component" value="Unassembled WGS sequence"/>
</dbReference>
<protein>
    <submittedName>
        <fullName evidence="2">ELMO/CED-12 family protein</fullName>
    </submittedName>
</protein>
<gene>
    <name evidence="2" type="ORF">SS50377_18711</name>
    <name evidence="3" type="ORF">SS50377_25244</name>
</gene>
<dbReference type="InterPro" id="IPR006816">
    <property type="entry name" value="ELMO_dom"/>
</dbReference>
<dbReference type="PANTHER" id="PTHR12771">
    <property type="entry name" value="ENGULFMENT AND CELL MOTILITY"/>
    <property type="match status" value="1"/>
</dbReference>
<dbReference type="AlphaFoldDB" id="V6LBM8"/>
<organism evidence="2">
    <name type="scientific">Spironucleus salmonicida</name>
    <dbReference type="NCBI Taxonomy" id="348837"/>
    <lineage>
        <taxon>Eukaryota</taxon>
        <taxon>Metamonada</taxon>
        <taxon>Diplomonadida</taxon>
        <taxon>Hexamitidae</taxon>
        <taxon>Hexamitinae</taxon>
        <taxon>Spironucleus</taxon>
    </lineage>
</organism>
<dbReference type="EMBL" id="KI546167">
    <property type="protein sequence ID" value="EST41875.1"/>
    <property type="molecule type" value="Genomic_DNA"/>
</dbReference>